<name>A0A2K8NW57_9MOLU</name>
<accession>A0A2K8NW57</accession>
<protein>
    <submittedName>
        <fullName evidence="1">Uncharacterized protein</fullName>
    </submittedName>
</protein>
<evidence type="ECO:0000313" key="1">
    <source>
        <dbReference type="EMBL" id="ATZ17997.1"/>
    </source>
</evidence>
<dbReference type="AlphaFoldDB" id="A0A2K8NW57"/>
<sequence length="67" mass="7775">MVLLCKKVVENGAKVLISNFNSKQFENIIIKVFGDCNYIKEKIVTNRSINPNAKNKKRFLETLYILK</sequence>
<evidence type="ECO:0000313" key="2">
    <source>
        <dbReference type="Proteomes" id="UP000231896"/>
    </source>
</evidence>
<gene>
    <name evidence="1" type="ORF">EMELA_v1c04540</name>
</gene>
<proteinExistence type="predicted"/>
<dbReference type="STRING" id="1408435.GCA_000685885_00650"/>
<dbReference type="Proteomes" id="UP000231896">
    <property type="component" value="Chromosome"/>
</dbReference>
<reference evidence="1 2" key="1">
    <citation type="submission" date="2017-11" db="EMBL/GenBank/DDBJ databases">
        <title>Genome sequence of Entomoplasma melaleucae M1 (ATCC 49191).</title>
        <authorList>
            <person name="Lo W.-S."/>
            <person name="Gasparich G.E."/>
            <person name="Kuo C.-H."/>
        </authorList>
    </citation>
    <scope>NUCLEOTIDE SEQUENCE [LARGE SCALE GENOMIC DNA]</scope>
    <source>
        <strain evidence="1 2">M1</strain>
    </source>
</reference>
<keyword evidence="2" id="KW-1185">Reference proteome</keyword>
<dbReference type="EMBL" id="CP024964">
    <property type="protein sequence ID" value="ATZ17997.1"/>
    <property type="molecule type" value="Genomic_DNA"/>
</dbReference>
<dbReference type="KEGG" id="eml:EMELA_v1c04540"/>
<organism evidence="1 2">
    <name type="scientific">Mesoplasma melaleucae</name>
    <dbReference type="NCBI Taxonomy" id="81459"/>
    <lineage>
        <taxon>Bacteria</taxon>
        <taxon>Bacillati</taxon>
        <taxon>Mycoplasmatota</taxon>
        <taxon>Mollicutes</taxon>
        <taxon>Entomoplasmatales</taxon>
        <taxon>Entomoplasmataceae</taxon>
        <taxon>Mesoplasma</taxon>
    </lineage>
</organism>